<feature type="binding site" evidence="12">
    <location>
        <position position="111"/>
    </location>
    <ligand>
        <name>Mg(2+)</name>
        <dbReference type="ChEBI" id="CHEBI:18420"/>
        <label>1</label>
        <note>catalytic</note>
    </ligand>
</feature>
<dbReference type="InterPro" id="IPR051090">
    <property type="entry name" value="Inositol_monoP_superfamily"/>
</dbReference>
<evidence type="ECO:0000256" key="2">
    <source>
        <dbReference type="ARBA" id="ARBA00004970"/>
    </source>
</evidence>
<keyword evidence="5" id="KW-0028">Amino-acid biosynthesis</keyword>
<evidence type="ECO:0000256" key="10">
    <source>
        <dbReference type="ARBA" id="ARBA00049158"/>
    </source>
</evidence>
<dbReference type="GO" id="GO:0000105">
    <property type="term" value="P:L-histidine biosynthetic process"/>
    <property type="evidence" value="ECO:0007669"/>
    <property type="project" value="UniProtKB-UniRule"/>
</dbReference>
<evidence type="ECO:0000256" key="3">
    <source>
        <dbReference type="ARBA" id="ARBA00009759"/>
    </source>
</evidence>
<name>A0A4D8REE1_AZOBR</name>
<keyword evidence="9" id="KW-0368">Histidine biosynthesis</keyword>
<dbReference type="RefSeq" id="WP_137143454.1">
    <property type="nucleotide sequence ID" value="NZ_CP032349.1"/>
</dbReference>
<evidence type="ECO:0000313" key="14">
    <source>
        <dbReference type="Proteomes" id="UP000298693"/>
    </source>
</evidence>
<dbReference type="NCBIfam" id="TIGR02067">
    <property type="entry name" value="his_9_HisN"/>
    <property type="match status" value="1"/>
</dbReference>
<keyword evidence="7 13" id="KW-0378">Hydrolase</keyword>
<dbReference type="AlphaFoldDB" id="A0A4D8REE1"/>
<evidence type="ECO:0000256" key="8">
    <source>
        <dbReference type="ARBA" id="ARBA00022842"/>
    </source>
</evidence>
<dbReference type="GO" id="GO:0004401">
    <property type="term" value="F:histidinol-phosphatase activity"/>
    <property type="evidence" value="ECO:0007669"/>
    <property type="project" value="UniProtKB-UniRule"/>
</dbReference>
<dbReference type="Gene3D" id="3.30.540.10">
    <property type="entry name" value="Fructose-1,6-Bisphosphatase, subunit A, domain 1"/>
    <property type="match status" value="1"/>
</dbReference>
<comment type="similarity">
    <text evidence="3">Belongs to the inositol monophosphatase superfamily.</text>
</comment>
<dbReference type="GO" id="GO:0046872">
    <property type="term" value="F:metal ion binding"/>
    <property type="evidence" value="ECO:0007669"/>
    <property type="project" value="UniProtKB-KW"/>
</dbReference>
<dbReference type="InterPro" id="IPR020583">
    <property type="entry name" value="Inositol_monoP_metal-BS"/>
</dbReference>
<keyword evidence="13" id="KW-0614">Plasmid</keyword>
<geneLocation type="plasmid" evidence="13">
    <name>p3</name>
</geneLocation>
<keyword evidence="8 12" id="KW-0460">Magnesium</keyword>
<evidence type="ECO:0000256" key="1">
    <source>
        <dbReference type="ARBA" id="ARBA00001946"/>
    </source>
</evidence>
<reference evidence="13 14" key="1">
    <citation type="submission" date="2018-09" db="EMBL/GenBank/DDBJ databases">
        <title>Whole genome based analysis of evolution and adaptive divergence in Indian and Brazilian strains of Azospirillum brasilense.</title>
        <authorList>
            <person name="Singh C."/>
            <person name="Tripathi A.K."/>
        </authorList>
    </citation>
    <scope>NUCLEOTIDE SEQUENCE [LARGE SCALE GENOMIC DNA]</scope>
    <source>
        <strain evidence="13 14">MTCC4039</strain>
        <plasmid evidence="13 14">p3</plasmid>
    </source>
</reference>
<dbReference type="CDD" id="cd01641">
    <property type="entry name" value="Bacterial_IMPase_like_1"/>
    <property type="match status" value="1"/>
</dbReference>
<feature type="binding site" evidence="12">
    <location>
        <position position="92"/>
    </location>
    <ligand>
        <name>Mg(2+)</name>
        <dbReference type="ChEBI" id="CHEBI:18420"/>
        <label>1</label>
        <note>catalytic</note>
    </ligand>
</feature>
<feature type="binding site" evidence="12">
    <location>
        <position position="237"/>
    </location>
    <ligand>
        <name>Mg(2+)</name>
        <dbReference type="ChEBI" id="CHEBI:18420"/>
        <label>1</label>
        <note>catalytic</note>
    </ligand>
</feature>
<comment type="pathway">
    <text evidence="2">Amino-acid biosynthesis; L-histidine biosynthesis; L-histidine from 5-phospho-alpha-D-ribose 1-diphosphate: step 8/9.</text>
</comment>
<comment type="cofactor">
    <cofactor evidence="1 12">
        <name>Mg(2+)</name>
        <dbReference type="ChEBI" id="CHEBI:18420"/>
    </cofactor>
</comment>
<dbReference type="PRINTS" id="PR00377">
    <property type="entry name" value="IMPHPHTASES"/>
</dbReference>
<dbReference type="EMBL" id="CP032349">
    <property type="protein sequence ID" value="QCO19640.1"/>
    <property type="molecule type" value="Genomic_DNA"/>
</dbReference>
<evidence type="ECO:0000256" key="7">
    <source>
        <dbReference type="ARBA" id="ARBA00022801"/>
    </source>
</evidence>
<evidence type="ECO:0000313" key="13">
    <source>
        <dbReference type="EMBL" id="QCO19640.1"/>
    </source>
</evidence>
<keyword evidence="6 12" id="KW-0479">Metal-binding</keyword>
<organism evidence="13 14">
    <name type="scientific">Azospirillum brasilense</name>
    <dbReference type="NCBI Taxonomy" id="192"/>
    <lineage>
        <taxon>Bacteria</taxon>
        <taxon>Pseudomonadati</taxon>
        <taxon>Pseudomonadota</taxon>
        <taxon>Alphaproteobacteria</taxon>
        <taxon>Rhodospirillales</taxon>
        <taxon>Azospirillaceae</taxon>
        <taxon>Azospirillum</taxon>
    </lineage>
</organism>
<evidence type="ECO:0000256" key="12">
    <source>
        <dbReference type="PIRSR" id="PIRSR600760-2"/>
    </source>
</evidence>
<dbReference type="Pfam" id="PF00459">
    <property type="entry name" value="Inositol_P"/>
    <property type="match status" value="1"/>
</dbReference>
<feature type="binding site" evidence="12">
    <location>
        <position position="110"/>
    </location>
    <ligand>
        <name>Mg(2+)</name>
        <dbReference type="ChEBI" id="CHEBI:18420"/>
        <label>1</label>
        <note>catalytic</note>
    </ligand>
</feature>
<dbReference type="EC" id="3.1.3.15" evidence="4 11"/>
<evidence type="ECO:0000256" key="5">
    <source>
        <dbReference type="ARBA" id="ARBA00022605"/>
    </source>
</evidence>
<sequence length="289" mass="30962">MSPITKDATIDRAALTGELAGESTGELAGELASFAAALADEARGLSRRWFRTPVAIDTKSDDSPVTIADREVEAALRRRIAERFPDHGIFGEEHGRDRLDSEIVWVIDPIDGTRSFISGWPVYGTLLAVLERGVPAVGLIDMPVLGERWTGRAGAPTLYSDGTGAERPCRTRDCRRLADATVYTTSPDAFDAAGLRVFETVSRQARTRRFGGDCYIYGLVASGHIDLVIEAGLQPYDYLAMQPVIEGAGGVITDWQGKPLTMDSDGRVVAAATADLHAETIAAIARAAG</sequence>
<dbReference type="PROSITE" id="PS00629">
    <property type="entry name" value="IMP_1"/>
    <property type="match status" value="1"/>
</dbReference>
<gene>
    <name evidence="13" type="primary">hisN</name>
    <name evidence="13" type="ORF">D3869_30920</name>
</gene>
<dbReference type="InterPro" id="IPR011809">
    <property type="entry name" value="His_9_proposed"/>
</dbReference>
<evidence type="ECO:0000256" key="4">
    <source>
        <dbReference type="ARBA" id="ARBA00013085"/>
    </source>
</evidence>
<dbReference type="PANTHER" id="PTHR43200:SF6">
    <property type="entry name" value="3'(2'),5'-BISPHOSPHATE NUCLEOTIDASE"/>
    <property type="match status" value="1"/>
</dbReference>
<protein>
    <recommendedName>
        <fullName evidence="4 11">Histidinol-phosphatase</fullName>
        <ecNumber evidence="4 11">3.1.3.15</ecNumber>
    </recommendedName>
</protein>
<evidence type="ECO:0000256" key="6">
    <source>
        <dbReference type="ARBA" id="ARBA00022723"/>
    </source>
</evidence>
<evidence type="ECO:0000256" key="9">
    <source>
        <dbReference type="ARBA" id="ARBA00023102"/>
    </source>
</evidence>
<dbReference type="Proteomes" id="UP000298693">
    <property type="component" value="Plasmid p3"/>
</dbReference>
<evidence type="ECO:0000256" key="11">
    <source>
        <dbReference type="NCBIfam" id="TIGR02067"/>
    </source>
</evidence>
<feature type="binding site" evidence="12">
    <location>
        <position position="108"/>
    </location>
    <ligand>
        <name>Mg(2+)</name>
        <dbReference type="ChEBI" id="CHEBI:18420"/>
        <label>1</label>
        <note>catalytic</note>
    </ligand>
</feature>
<dbReference type="PANTHER" id="PTHR43200">
    <property type="entry name" value="PHOSPHATASE"/>
    <property type="match status" value="1"/>
</dbReference>
<dbReference type="UniPathway" id="UPA00031">
    <property type="reaction ID" value="UER00013"/>
</dbReference>
<proteinExistence type="inferred from homology"/>
<dbReference type="InterPro" id="IPR000760">
    <property type="entry name" value="Inositol_monophosphatase-like"/>
</dbReference>
<dbReference type="Gene3D" id="3.40.190.80">
    <property type="match status" value="1"/>
</dbReference>
<accession>A0A4D8REE1</accession>
<dbReference type="SUPFAM" id="SSF56655">
    <property type="entry name" value="Carbohydrate phosphatase"/>
    <property type="match status" value="1"/>
</dbReference>
<comment type="catalytic activity">
    <reaction evidence="10">
        <text>L-histidinol phosphate + H2O = L-histidinol + phosphate</text>
        <dbReference type="Rhea" id="RHEA:14465"/>
        <dbReference type="ChEBI" id="CHEBI:15377"/>
        <dbReference type="ChEBI" id="CHEBI:43474"/>
        <dbReference type="ChEBI" id="CHEBI:57699"/>
        <dbReference type="ChEBI" id="CHEBI:57980"/>
        <dbReference type="EC" id="3.1.3.15"/>
    </reaction>
</comment>